<organism evidence="1 2">
    <name type="scientific">Burkholderia ubonensis subsp. mesacidophila</name>
    <dbReference type="NCBI Taxonomy" id="265293"/>
    <lineage>
        <taxon>Bacteria</taxon>
        <taxon>Pseudomonadati</taxon>
        <taxon>Pseudomonadota</taxon>
        <taxon>Betaproteobacteria</taxon>
        <taxon>Burkholderiales</taxon>
        <taxon>Burkholderiaceae</taxon>
        <taxon>Burkholderia</taxon>
        <taxon>Burkholderia cepacia complex</taxon>
    </lineage>
</organism>
<dbReference type="EMBL" id="MTZU01000071">
    <property type="protein sequence ID" value="PCE30047.1"/>
    <property type="molecule type" value="Genomic_DNA"/>
</dbReference>
<name>A0A2A4FAK1_9BURK</name>
<proteinExistence type="predicted"/>
<dbReference type="Proteomes" id="UP000217994">
    <property type="component" value="Unassembled WGS sequence"/>
</dbReference>
<sequence>MSNVERFQPRVAAAFRGTPQRTSLRAVPDKVSEAKRVLERCRDTERAATLRERADTLTLAYIAIGARDAIRSRTAGISLDRFDGELGLVERAVAHVKMLDSVADWFDARGGHPRVFEQEVAECFGYAFAADQLMRDACTETDAQLVLVSVMLAAGYREADIDTAIADIAVAQASPDCANPGGSLRRARPNL</sequence>
<dbReference type="AlphaFoldDB" id="A0A2A4FAK1"/>
<reference evidence="1 2" key="1">
    <citation type="submission" date="2017-01" db="EMBL/GenBank/DDBJ databases">
        <title>Whole-Genome Shotgun Sequencing of Two beta-Proteobacterial Species in Search of the Bulgecin Biosynthetic Cluster.</title>
        <authorList>
            <person name="Horsman M.E."/>
            <person name="Marous D.R."/>
            <person name="Li R."/>
            <person name="Oliver R.A."/>
            <person name="Byun B."/>
            <person name="Emrich S.J."/>
            <person name="Boggess B."/>
            <person name="Townsend C.A."/>
            <person name="Mobashery S."/>
        </authorList>
    </citation>
    <scope>NUCLEOTIDE SEQUENCE [LARGE SCALE GENOMIC DNA]</scope>
    <source>
        <strain evidence="1 2">ATCC 31433</strain>
    </source>
</reference>
<dbReference type="GeneID" id="69001283"/>
<comment type="caution">
    <text evidence="1">The sequence shown here is derived from an EMBL/GenBank/DDBJ whole genome shotgun (WGS) entry which is preliminary data.</text>
</comment>
<accession>A0A2A4FAK1</accession>
<gene>
    <name evidence="1" type="ORF">BZL54_23060</name>
</gene>
<evidence type="ECO:0000313" key="1">
    <source>
        <dbReference type="EMBL" id="PCE30047.1"/>
    </source>
</evidence>
<dbReference type="RefSeq" id="WP_084906844.1">
    <property type="nucleotide sequence ID" value="NZ_CP020738.1"/>
</dbReference>
<evidence type="ECO:0000313" key="2">
    <source>
        <dbReference type="Proteomes" id="UP000217994"/>
    </source>
</evidence>
<protein>
    <submittedName>
        <fullName evidence="1">Uncharacterized protein</fullName>
    </submittedName>
</protein>